<organism evidence="1 2">
    <name type="scientific">Tumidithrix elongata BACA0141</name>
    <dbReference type="NCBI Taxonomy" id="2716417"/>
    <lineage>
        <taxon>Bacteria</taxon>
        <taxon>Bacillati</taxon>
        <taxon>Cyanobacteriota</taxon>
        <taxon>Cyanophyceae</taxon>
        <taxon>Pseudanabaenales</taxon>
        <taxon>Pseudanabaenaceae</taxon>
        <taxon>Tumidithrix</taxon>
        <taxon>Tumidithrix elongata</taxon>
    </lineage>
</organism>
<name>A0AAW9PVJ5_9CYAN</name>
<dbReference type="RefSeq" id="WP_330485451.1">
    <property type="nucleotide sequence ID" value="NZ_JAZBJZ010000106.1"/>
</dbReference>
<dbReference type="Pfam" id="PF16156">
    <property type="entry name" value="DUF4864"/>
    <property type="match status" value="1"/>
</dbReference>
<sequence length="120" mass="13168">MHLTNSDKEEILSVIKKQLEALQKDDAIAAFSCASEFIQAQFGSPATFMDMVKTAYPAVYRPRSVIFEDIALINGAIAQPVLLLGQDDDLVMAYYLMLKQSDLSWKINGCILAPPKGIGS</sequence>
<dbReference type="AlphaFoldDB" id="A0AAW9PVJ5"/>
<dbReference type="InterPro" id="IPR032347">
    <property type="entry name" value="DUF4864"/>
</dbReference>
<gene>
    <name evidence="1" type="ORF">V2H45_19915</name>
</gene>
<evidence type="ECO:0000313" key="1">
    <source>
        <dbReference type="EMBL" id="MEE3719015.1"/>
    </source>
</evidence>
<accession>A0AAW9PVJ5</accession>
<keyword evidence="2" id="KW-1185">Reference proteome</keyword>
<reference evidence="1" key="1">
    <citation type="submission" date="2024-01" db="EMBL/GenBank/DDBJ databases">
        <title>Bank of Algae and Cyanobacteria of the Azores (BACA) strain genomes.</title>
        <authorList>
            <person name="Luz R."/>
            <person name="Cordeiro R."/>
            <person name="Fonseca A."/>
            <person name="Goncalves V."/>
        </authorList>
    </citation>
    <scope>NUCLEOTIDE SEQUENCE</scope>
    <source>
        <strain evidence="1">BACA0141</strain>
    </source>
</reference>
<dbReference type="EMBL" id="JAZBJZ010000106">
    <property type="protein sequence ID" value="MEE3719015.1"/>
    <property type="molecule type" value="Genomic_DNA"/>
</dbReference>
<comment type="caution">
    <text evidence="1">The sequence shown here is derived from an EMBL/GenBank/DDBJ whole genome shotgun (WGS) entry which is preliminary data.</text>
</comment>
<proteinExistence type="predicted"/>
<protein>
    <submittedName>
        <fullName evidence="1">DUF4864 domain-containing protein</fullName>
    </submittedName>
</protein>
<evidence type="ECO:0000313" key="2">
    <source>
        <dbReference type="Proteomes" id="UP001333818"/>
    </source>
</evidence>
<dbReference type="Proteomes" id="UP001333818">
    <property type="component" value="Unassembled WGS sequence"/>
</dbReference>